<sequence length="443" mass="49689">MRTALSLLYLLAFSVGTQTMAQEAPKRPLDPLMQDTVWQMTADQFQQQFASSRFQWLSERRDQARFFGPGLSLWEGAVPLNEAIIEFSPEGNPARMSFSIFNRGDTQDQTLNRERFEGLVSQLKESISKKLAVPSTERGKDKTSAVAAEGFVWMKPPSAYLLEYSFQREMRSRGIEFRPEFIRLRVAPVAKTGAPLATANARLPMVSKQALVANVKHEANGDVFIANVPMVDQGPKGYCAVATAERVFKYYGIPVDQHEMAQVADTSDGSGTSPSKMYEALNKLEGRLRVRVRVVENWEYKKFVDMVGDYNREAKRASKREVSAEPRNGTIYIDEIYGAMDGEVLKTSRTERDRSGFGKFQRSIAGLIDEGVPVMWGVMLGLLPEPEIPQASGGHMRLIIGYNLKTSEILYTDSWGAEHALKRMPVANAFAMTTGVYYMEPMK</sequence>
<name>A0A1T4XVG7_9BACT</name>
<evidence type="ECO:0000313" key="3">
    <source>
        <dbReference type="Proteomes" id="UP000190774"/>
    </source>
</evidence>
<feature type="signal peptide" evidence="1">
    <location>
        <begin position="1"/>
        <end position="21"/>
    </location>
</feature>
<organism evidence="2 3">
    <name type="scientific">Prosthecobacter debontii</name>
    <dbReference type="NCBI Taxonomy" id="48467"/>
    <lineage>
        <taxon>Bacteria</taxon>
        <taxon>Pseudomonadati</taxon>
        <taxon>Verrucomicrobiota</taxon>
        <taxon>Verrucomicrobiia</taxon>
        <taxon>Verrucomicrobiales</taxon>
        <taxon>Verrucomicrobiaceae</taxon>
        <taxon>Prosthecobacter</taxon>
    </lineage>
</organism>
<dbReference type="EMBL" id="FUYE01000005">
    <property type="protein sequence ID" value="SKA93055.1"/>
    <property type="molecule type" value="Genomic_DNA"/>
</dbReference>
<feature type="chain" id="PRO_5012188352" evidence="1">
    <location>
        <begin position="22"/>
        <end position="443"/>
    </location>
</feature>
<keyword evidence="1" id="KW-0732">Signal</keyword>
<protein>
    <submittedName>
        <fullName evidence="2">Peptidase_C39 like family protein</fullName>
    </submittedName>
</protein>
<keyword evidence="3" id="KW-1185">Reference proteome</keyword>
<dbReference type="Gene3D" id="3.90.70.10">
    <property type="entry name" value="Cysteine proteinases"/>
    <property type="match status" value="1"/>
</dbReference>
<accession>A0A1T4XVG7</accession>
<dbReference type="RefSeq" id="WP_078813239.1">
    <property type="nucleotide sequence ID" value="NZ_FUYE01000005.1"/>
</dbReference>
<evidence type="ECO:0000313" key="2">
    <source>
        <dbReference type="EMBL" id="SKA93055.1"/>
    </source>
</evidence>
<gene>
    <name evidence="2" type="ORF">SAMN02745166_02032</name>
</gene>
<reference evidence="3" key="1">
    <citation type="submission" date="2017-02" db="EMBL/GenBank/DDBJ databases">
        <authorList>
            <person name="Varghese N."/>
            <person name="Submissions S."/>
        </authorList>
    </citation>
    <scope>NUCLEOTIDE SEQUENCE [LARGE SCALE GENOMIC DNA]</scope>
    <source>
        <strain evidence="3">ATCC 700200</strain>
    </source>
</reference>
<dbReference type="Proteomes" id="UP000190774">
    <property type="component" value="Unassembled WGS sequence"/>
</dbReference>
<evidence type="ECO:0000256" key="1">
    <source>
        <dbReference type="SAM" id="SignalP"/>
    </source>
</evidence>
<proteinExistence type="predicted"/>
<dbReference type="OrthoDB" id="9814098at2"/>
<dbReference type="AlphaFoldDB" id="A0A1T4XVG7"/>